<accession>A0AAV2G8C9</accession>
<evidence type="ECO:0000256" key="1">
    <source>
        <dbReference type="SAM" id="MobiDB-lite"/>
    </source>
</evidence>
<organism evidence="3 4">
    <name type="scientific">Linum trigynum</name>
    <dbReference type="NCBI Taxonomy" id="586398"/>
    <lineage>
        <taxon>Eukaryota</taxon>
        <taxon>Viridiplantae</taxon>
        <taxon>Streptophyta</taxon>
        <taxon>Embryophyta</taxon>
        <taxon>Tracheophyta</taxon>
        <taxon>Spermatophyta</taxon>
        <taxon>Magnoliopsida</taxon>
        <taxon>eudicotyledons</taxon>
        <taxon>Gunneridae</taxon>
        <taxon>Pentapetalae</taxon>
        <taxon>rosids</taxon>
        <taxon>fabids</taxon>
        <taxon>Malpighiales</taxon>
        <taxon>Linaceae</taxon>
        <taxon>Linum</taxon>
    </lineage>
</organism>
<name>A0AAV2G8C9_9ROSI</name>
<dbReference type="InterPro" id="IPR046796">
    <property type="entry name" value="Transposase_32_dom"/>
</dbReference>
<sequence>MVITNPQVQDAVEFNNQGFRTSREYARYLRSFRDRSIQPSFTIQPSAFNKYGMDLPSMLAGLGWSSLVEDQRFSFYPEAVRMFYVSIKRGPGPEPSFFTIVVYNHKIKVSPDLLASVLSLPHSGLQAGFDGEFHDLGFDFMTSLSLFTEDTRRFFSHHLDVGRLPDDLKVFHWFITRCWLPRDLRSSAVLHPTDLWIMTHARACQPISFASLVFRHMLRFGDGNYSGNLPFRPLITRLLYRLQFDLRDKVTICNIHEDLRPNHILNRLDPDVGRRKLVTCSGGGAGGFLPAGPDASLELVPALLKAAISAIDGEVLKTKVAEPSQDGLTRASLGLLLCKERLELMQAPQGDLEDEAEPAPEDFDPMSSDSGSDDDISDYDSPPNYPF</sequence>
<dbReference type="Pfam" id="PF20167">
    <property type="entry name" value="Transposase_32"/>
    <property type="match status" value="1"/>
</dbReference>
<gene>
    <name evidence="3" type="ORF">LTRI10_LOCUS46632</name>
</gene>
<keyword evidence="4" id="KW-1185">Reference proteome</keyword>
<proteinExistence type="predicted"/>
<evidence type="ECO:0000313" key="4">
    <source>
        <dbReference type="Proteomes" id="UP001497516"/>
    </source>
</evidence>
<dbReference type="EMBL" id="OZ034821">
    <property type="protein sequence ID" value="CAL1406939.1"/>
    <property type="molecule type" value="Genomic_DNA"/>
</dbReference>
<feature type="domain" description="Putative plant transposon protein" evidence="2">
    <location>
        <begin position="62"/>
        <end position="241"/>
    </location>
</feature>
<evidence type="ECO:0000259" key="2">
    <source>
        <dbReference type="Pfam" id="PF20167"/>
    </source>
</evidence>
<dbReference type="AlphaFoldDB" id="A0AAV2G8C9"/>
<feature type="region of interest" description="Disordered" evidence="1">
    <location>
        <begin position="346"/>
        <end position="387"/>
    </location>
</feature>
<feature type="compositionally biased region" description="Acidic residues" evidence="1">
    <location>
        <begin position="351"/>
        <end position="364"/>
    </location>
</feature>
<evidence type="ECO:0000313" key="3">
    <source>
        <dbReference type="EMBL" id="CAL1406939.1"/>
    </source>
</evidence>
<dbReference type="Proteomes" id="UP001497516">
    <property type="component" value="Chromosome 8"/>
</dbReference>
<protein>
    <recommendedName>
        <fullName evidence="2">Putative plant transposon protein domain-containing protein</fullName>
    </recommendedName>
</protein>
<reference evidence="3 4" key="1">
    <citation type="submission" date="2024-04" db="EMBL/GenBank/DDBJ databases">
        <authorList>
            <person name="Fracassetti M."/>
        </authorList>
    </citation>
    <scope>NUCLEOTIDE SEQUENCE [LARGE SCALE GENOMIC DNA]</scope>
</reference>